<evidence type="ECO:0000259" key="2">
    <source>
        <dbReference type="Pfam" id="PF23921"/>
    </source>
</evidence>
<protein>
    <recommendedName>
        <fullName evidence="2">DUF7260 domain-containing protein</fullName>
    </recommendedName>
</protein>
<feature type="region of interest" description="Disordered" evidence="1">
    <location>
        <begin position="37"/>
        <end position="64"/>
    </location>
</feature>
<organism evidence="3 4">
    <name type="scientific">Halorubrum tebenquichense DSM 14210</name>
    <dbReference type="NCBI Taxonomy" id="1227485"/>
    <lineage>
        <taxon>Archaea</taxon>
        <taxon>Methanobacteriati</taxon>
        <taxon>Methanobacteriota</taxon>
        <taxon>Stenosarchaea group</taxon>
        <taxon>Halobacteria</taxon>
        <taxon>Halobacteriales</taxon>
        <taxon>Haloferacaceae</taxon>
        <taxon>Halorubrum</taxon>
    </lineage>
</organism>
<accession>M0E2Z4</accession>
<evidence type="ECO:0000313" key="3">
    <source>
        <dbReference type="EMBL" id="ELZ40709.1"/>
    </source>
</evidence>
<feature type="domain" description="DUF7260" evidence="2">
    <location>
        <begin position="12"/>
        <end position="56"/>
    </location>
</feature>
<dbReference type="InterPro" id="IPR055684">
    <property type="entry name" value="DUF7260"/>
</dbReference>
<keyword evidence="4" id="KW-1185">Reference proteome</keyword>
<proteinExistence type="predicted"/>
<reference evidence="3 4" key="1">
    <citation type="journal article" date="2014" name="PLoS Genet.">
        <title>Phylogenetically driven sequencing of extremely halophilic archaea reveals strategies for static and dynamic osmo-response.</title>
        <authorList>
            <person name="Becker E.A."/>
            <person name="Seitzer P.M."/>
            <person name="Tritt A."/>
            <person name="Larsen D."/>
            <person name="Krusor M."/>
            <person name="Yao A.I."/>
            <person name="Wu D."/>
            <person name="Madern D."/>
            <person name="Eisen J.A."/>
            <person name="Darling A.E."/>
            <person name="Facciotti M.T."/>
        </authorList>
    </citation>
    <scope>NUCLEOTIDE SEQUENCE [LARGE SCALE GENOMIC DNA]</scope>
    <source>
        <strain evidence="3 4">DSM 14210</strain>
    </source>
</reference>
<dbReference type="EMBL" id="AOJD01000016">
    <property type="protein sequence ID" value="ELZ40709.1"/>
    <property type="molecule type" value="Genomic_DNA"/>
</dbReference>
<comment type="caution">
    <text evidence="3">The sequence shown here is derived from an EMBL/GenBank/DDBJ whole genome shotgun (WGS) entry which is preliminary data.</text>
</comment>
<dbReference type="Proteomes" id="UP000011523">
    <property type="component" value="Unassembled WGS sequence"/>
</dbReference>
<name>M0E2Z4_9EURY</name>
<dbReference type="AlphaFoldDB" id="M0E2Z4"/>
<feature type="non-terminal residue" evidence="3">
    <location>
        <position position="64"/>
    </location>
</feature>
<dbReference type="Pfam" id="PF23921">
    <property type="entry name" value="DUF7260"/>
    <property type="match status" value="1"/>
</dbReference>
<evidence type="ECO:0000256" key="1">
    <source>
        <dbReference type="SAM" id="MobiDB-lite"/>
    </source>
</evidence>
<gene>
    <name evidence="3" type="ORF">C472_01347</name>
</gene>
<sequence>MTATRADGESDPIQAARAALRVERRRVVDEREAFRAFRGRASSIPDESARSDPTEGAGIGGPDG</sequence>
<evidence type="ECO:0000313" key="4">
    <source>
        <dbReference type="Proteomes" id="UP000011523"/>
    </source>
</evidence>